<dbReference type="InterPro" id="IPR027417">
    <property type="entry name" value="P-loop_NTPase"/>
</dbReference>
<gene>
    <name evidence="5" type="ORF">GCM10011608_28160</name>
</gene>
<dbReference type="EMBL" id="BMNB01000011">
    <property type="protein sequence ID" value="GGM41854.1"/>
    <property type="molecule type" value="Genomic_DNA"/>
</dbReference>
<keyword evidence="2" id="KW-0808">Transferase</keyword>
<name>A0A917WYY0_9ACTN</name>
<dbReference type="PROSITE" id="PS50052">
    <property type="entry name" value="GUANYLATE_KINASE_2"/>
    <property type="match status" value="1"/>
</dbReference>
<keyword evidence="3" id="KW-0418">Kinase</keyword>
<reference evidence="5" key="2">
    <citation type="submission" date="2020-09" db="EMBL/GenBank/DDBJ databases">
        <authorList>
            <person name="Sun Q."/>
            <person name="Zhou Y."/>
        </authorList>
    </citation>
    <scope>NUCLEOTIDE SEQUENCE</scope>
    <source>
        <strain evidence="5">CGMCC 4.7312</strain>
    </source>
</reference>
<dbReference type="Proteomes" id="UP000608890">
    <property type="component" value="Unassembled WGS sequence"/>
</dbReference>
<evidence type="ECO:0000313" key="6">
    <source>
        <dbReference type="Proteomes" id="UP000608890"/>
    </source>
</evidence>
<feature type="domain" description="Guanylate kinase-like" evidence="4">
    <location>
        <begin position="9"/>
        <end position="129"/>
    </location>
</feature>
<evidence type="ECO:0000313" key="5">
    <source>
        <dbReference type="EMBL" id="GGM41854.1"/>
    </source>
</evidence>
<dbReference type="Gene3D" id="3.30.63.10">
    <property type="entry name" value="Guanylate Kinase phosphate binding domain"/>
    <property type="match status" value="1"/>
</dbReference>
<keyword evidence="6" id="KW-1185">Reference proteome</keyword>
<reference evidence="5" key="1">
    <citation type="journal article" date="2014" name="Int. J. Syst. Evol. Microbiol.">
        <title>Complete genome sequence of Corynebacterium casei LMG S-19264T (=DSM 44701T), isolated from a smear-ripened cheese.</title>
        <authorList>
            <consortium name="US DOE Joint Genome Institute (JGI-PGF)"/>
            <person name="Walter F."/>
            <person name="Albersmeier A."/>
            <person name="Kalinowski J."/>
            <person name="Ruckert C."/>
        </authorList>
    </citation>
    <scope>NUCLEOTIDE SEQUENCE</scope>
    <source>
        <strain evidence="5">CGMCC 4.7312</strain>
    </source>
</reference>
<dbReference type="InterPro" id="IPR008145">
    <property type="entry name" value="GK/Ca_channel_bsu"/>
</dbReference>
<comment type="caution">
    <text evidence="5">The sequence shown here is derived from an EMBL/GenBank/DDBJ whole genome shotgun (WGS) entry which is preliminary data.</text>
</comment>
<evidence type="ECO:0000259" key="4">
    <source>
        <dbReference type="PROSITE" id="PS50052"/>
    </source>
</evidence>
<dbReference type="AlphaFoldDB" id="A0A917WYY0"/>
<sequence length="175" mass="19162">MDDEARPATRLTVLVSPFGAGGESVVESVRARSPSVWTPITLTTRPRREGELDGVHRHFVAPGEFDRRVAAGELLEWSWFGAHRRGTETAPLRRRVAAGQPVLLPLDLDGALLVRSVWPEAGLVLLHPPGRLPAMAATVAFDRRLSHDRTERVISELVGFIGSSFLAPARPRPRG</sequence>
<proteinExistence type="inferred from homology"/>
<dbReference type="GO" id="GO:0004385">
    <property type="term" value="F:GMP kinase activity"/>
    <property type="evidence" value="ECO:0007669"/>
    <property type="project" value="TreeGrafter"/>
</dbReference>
<accession>A0A917WYY0</accession>
<evidence type="ECO:0000256" key="3">
    <source>
        <dbReference type="ARBA" id="ARBA00022777"/>
    </source>
</evidence>
<evidence type="ECO:0000256" key="2">
    <source>
        <dbReference type="ARBA" id="ARBA00022679"/>
    </source>
</evidence>
<dbReference type="PANTHER" id="PTHR23117:SF13">
    <property type="entry name" value="GUANYLATE KINASE"/>
    <property type="match status" value="1"/>
</dbReference>
<dbReference type="Gene3D" id="3.40.50.300">
    <property type="entry name" value="P-loop containing nucleotide triphosphate hydrolases"/>
    <property type="match status" value="1"/>
</dbReference>
<dbReference type="Pfam" id="PF00625">
    <property type="entry name" value="Guanylate_kin"/>
    <property type="match status" value="1"/>
</dbReference>
<dbReference type="GO" id="GO:0005829">
    <property type="term" value="C:cytosol"/>
    <property type="evidence" value="ECO:0007669"/>
    <property type="project" value="TreeGrafter"/>
</dbReference>
<dbReference type="SMART" id="SM00072">
    <property type="entry name" value="GuKc"/>
    <property type="match status" value="1"/>
</dbReference>
<organism evidence="5 6">
    <name type="scientific">Micromonospora sonchi</name>
    <dbReference type="NCBI Taxonomy" id="1763543"/>
    <lineage>
        <taxon>Bacteria</taxon>
        <taxon>Bacillati</taxon>
        <taxon>Actinomycetota</taxon>
        <taxon>Actinomycetes</taxon>
        <taxon>Micromonosporales</taxon>
        <taxon>Micromonosporaceae</taxon>
        <taxon>Micromonospora</taxon>
    </lineage>
</organism>
<protein>
    <recommendedName>
        <fullName evidence="4">Guanylate kinase-like domain-containing protein</fullName>
    </recommendedName>
</protein>
<dbReference type="InterPro" id="IPR008144">
    <property type="entry name" value="Guanylate_kin-like_dom"/>
</dbReference>
<evidence type="ECO:0000256" key="1">
    <source>
        <dbReference type="ARBA" id="ARBA00005790"/>
    </source>
</evidence>
<dbReference type="SUPFAM" id="SSF52540">
    <property type="entry name" value="P-loop containing nucleoside triphosphate hydrolases"/>
    <property type="match status" value="1"/>
</dbReference>
<dbReference type="PANTHER" id="PTHR23117">
    <property type="entry name" value="GUANYLATE KINASE-RELATED"/>
    <property type="match status" value="1"/>
</dbReference>
<comment type="similarity">
    <text evidence="1">Belongs to the guanylate kinase family.</text>
</comment>